<dbReference type="PANTHER" id="PTHR10859:SF91">
    <property type="entry name" value="DOLICHYL-PHOSPHATE BETA-GLUCOSYLTRANSFERASE"/>
    <property type="match status" value="1"/>
</dbReference>
<dbReference type="Proteomes" id="UP000625316">
    <property type="component" value="Unassembled WGS sequence"/>
</dbReference>
<organism evidence="3 4">
    <name type="scientific">Romeriopsis navalis LEGE 11480</name>
    <dbReference type="NCBI Taxonomy" id="2777977"/>
    <lineage>
        <taxon>Bacteria</taxon>
        <taxon>Bacillati</taxon>
        <taxon>Cyanobacteriota</taxon>
        <taxon>Cyanophyceae</taxon>
        <taxon>Leptolyngbyales</taxon>
        <taxon>Leptolyngbyaceae</taxon>
        <taxon>Romeriopsis</taxon>
        <taxon>Romeriopsis navalis</taxon>
    </lineage>
</organism>
<keyword evidence="4" id="KW-1185">Reference proteome</keyword>
<dbReference type="PANTHER" id="PTHR10859">
    <property type="entry name" value="GLYCOSYL TRANSFERASE"/>
    <property type="match status" value="1"/>
</dbReference>
<evidence type="ECO:0000259" key="2">
    <source>
        <dbReference type="Pfam" id="PF00535"/>
    </source>
</evidence>
<dbReference type="Gene3D" id="3.90.550.10">
    <property type="entry name" value="Spore Coat Polysaccharide Biosynthesis Protein SpsA, Chain A"/>
    <property type="match status" value="1"/>
</dbReference>
<feature type="compositionally biased region" description="Basic residues" evidence="1">
    <location>
        <begin position="1"/>
        <end position="20"/>
    </location>
</feature>
<evidence type="ECO:0000313" key="3">
    <source>
        <dbReference type="EMBL" id="MBE9030075.1"/>
    </source>
</evidence>
<comment type="caution">
    <text evidence="3">The sequence shown here is derived from an EMBL/GenBank/DDBJ whole genome shotgun (WGS) entry which is preliminary data.</text>
</comment>
<name>A0A928VKM3_9CYAN</name>
<protein>
    <submittedName>
        <fullName evidence="3">Glycosyltransferase</fullName>
    </submittedName>
</protein>
<dbReference type="SUPFAM" id="SSF53448">
    <property type="entry name" value="Nucleotide-diphospho-sugar transferases"/>
    <property type="match status" value="1"/>
</dbReference>
<dbReference type="AlphaFoldDB" id="A0A928VKM3"/>
<dbReference type="InterPro" id="IPR029044">
    <property type="entry name" value="Nucleotide-diphossugar_trans"/>
</dbReference>
<accession>A0A928VKM3</accession>
<dbReference type="Pfam" id="PF00535">
    <property type="entry name" value="Glycos_transf_2"/>
    <property type="match status" value="1"/>
</dbReference>
<dbReference type="RefSeq" id="WP_264324902.1">
    <property type="nucleotide sequence ID" value="NZ_JADEXQ010000028.1"/>
</dbReference>
<reference evidence="3" key="1">
    <citation type="submission" date="2020-10" db="EMBL/GenBank/DDBJ databases">
        <authorList>
            <person name="Castelo-Branco R."/>
            <person name="Eusebio N."/>
            <person name="Adriana R."/>
            <person name="Vieira A."/>
            <person name="Brugerolle De Fraissinette N."/>
            <person name="Rezende De Castro R."/>
            <person name="Schneider M.P."/>
            <person name="Vasconcelos V."/>
            <person name="Leao P.N."/>
        </authorList>
    </citation>
    <scope>NUCLEOTIDE SEQUENCE</scope>
    <source>
        <strain evidence="3">LEGE 11480</strain>
    </source>
</reference>
<dbReference type="InterPro" id="IPR001173">
    <property type="entry name" value="Glyco_trans_2-like"/>
</dbReference>
<feature type="region of interest" description="Disordered" evidence="1">
    <location>
        <begin position="1"/>
        <end position="31"/>
    </location>
</feature>
<dbReference type="EMBL" id="JADEXQ010000028">
    <property type="protein sequence ID" value="MBE9030075.1"/>
    <property type="molecule type" value="Genomic_DNA"/>
</dbReference>
<sequence>MLRKPPQTKRKPTNRPKRQPTKNPKQPNQAAKKHWFWGPSAQSSVPTQSQPALQCLTPIVVILPIHNEQASLPGTLKKVTQYIYRHPHVTFVFIDDGSVDRSCDILTQGIRNAKTPQLQMLTYKQRAGKGYAVRMGMRAAVMHCEYLCLLDGDLAYSLDHLDDLMIALQSADIAIGNRALGITTEPKRHWLRGKIRQFFTQLARKGLGLAYPDPQAGLKGFRQPAAQLLFDRQSLTGFSFDLELLYLAKKYGFSVAQIPAQVSQPHQLKVSQVKLVKDHLWMLKDLMRIYFNNWVGRYR</sequence>
<feature type="domain" description="Glycosyltransferase 2-like" evidence="2">
    <location>
        <begin position="61"/>
        <end position="225"/>
    </location>
</feature>
<dbReference type="GO" id="GO:0006487">
    <property type="term" value="P:protein N-linked glycosylation"/>
    <property type="evidence" value="ECO:0007669"/>
    <property type="project" value="TreeGrafter"/>
</dbReference>
<evidence type="ECO:0000313" key="4">
    <source>
        <dbReference type="Proteomes" id="UP000625316"/>
    </source>
</evidence>
<gene>
    <name evidence="3" type="ORF">IQ266_10080</name>
</gene>
<evidence type="ECO:0000256" key="1">
    <source>
        <dbReference type="SAM" id="MobiDB-lite"/>
    </source>
</evidence>
<proteinExistence type="predicted"/>